<sequence length="75" mass="7458">GLSSDNVQLVITDGEGGSVTVDPADITVDGTTLTVAGQDLSDLAEGELTATLTVTDEAGNAAEFTDAATKDTVTD</sequence>
<proteinExistence type="predicted"/>
<evidence type="ECO:0000313" key="1">
    <source>
        <dbReference type="EMBL" id="MEL0618717.1"/>
    </source>
</evidence>
<gene>
    <name evidence="1" type="ORF">V6243_18015</name>
</gene>
<evidence type="ECO:0008006" key="3">
    <source>
        <dbReference type="Google" id="ProtNLM"/>
    </source>
</evidence>
<comment type="caution">
    <text evidence="1">The sequence shown here is derived from an EMBL/GenBank/DDBJ whole genome shotgun (WGS) entry which is preliminary data.</text>
</comment>
<accession>A0ABU9GKS1</accession>
<feature type="non-terminal residue" evidence="1">
    <location>
        <position position="75"/>
    </location>
</feature>
<feature type="non-terminal residue" evidence="1">
    <location>
        <position position="1"/>
    </location>
</feature>
<dbReference type="Gene3D" id="6.20.150.20">
    <property type="match status" value="1"/>
</dbReference>
<dbReference type="RefSeq" id="WP_341543005.1">
    <property type="nucleotide sequence ID" value="NZ_JBAKAP010000110.1"/>
</dbReference>
<keyword evidence="2" id="KW-1185">Reference proteome</keyword>
<name>A0ABU9GKS1_COBMA</name>
<dbReference type="Proteomes" id="UP001378242">
    <property type="component" value="Unassembled WGS sequence"/>
</dbReference>
<protein>
    <recommendedName>
        <fullName evidence="3">Bacterial Ig-like domain-containing protein</fullName>
    </recommendedName>
</protein>
<reference evidence="1 2" key="1">
    <citation type="submission" date="2024-02" db="EMBL/GenBank/DDBJ databases">
        <title>Bacteria isolated from the canopy kelp, Nereocystis luetkeana.</title>
        <authorList>
            <person name="Pfister C.A."/>
            <person name="Younker I.T."/>
            <person name="Light S.H."/>
        </authorList>
    </citation>
    <scope>NUCLEOTIDE SEQUENCE [LARGE SCALE GENOMIC DNA]</scope>
    <source>
        <strain evidence="1 2">TI.5.07</strain>
    </source>
</reference>
<evidence type="ECO:0000313" key="2">
    <source>
        <dbReference type="Proteomes" id="UP001378242"/>
    </source>
</evidence>
<organism evidence="1 2">
    <name type="scientific">Cobetia marina</name>
    <name type="common">Deleya marina</name>
    <dbReference type="NCBI Taxonomy" id="28258"/>
    <lineage>
        <taxon>Bacteria</taxon>
        <taxon>Pseudomonadati</taxon>
        <taxon>Pseudomonadota</taxon>
        <taxon>Gammaproteobacteria</taxon>
        <taxon>Oceanospirillales</taxon>
        <taxon>Halomonadaceae</taxon>
        <taxon>Cobetia</taxon>
    </lineage>
</organism>
<dbReference type="EMBL" id="JBAKAP010000110">
    <property type="protein sequence ID" value="MEL0618717.1"/>
    <property type="molecule type" value="Genomic_DNA"/>
</dbReference>